<evidence type="ECO:0000256" key="1">
    <source>
        <dbReference type="SAM" id="MobiDB-lite"/>
    </source>
</evidence>
<feature type="region of interest" description="Disordered" evidence="1">
    <location>
        <begin position="64"/>
        <end position="97"/>
    </location>
</feature>
<accession>A0A6J7WFL8</accession>
<organism evidence="2">
    <name type="scientific">uncultured Caudovirales phage</name>
    <dbReference type="NCBI Taxonomy" id="2100421"/>
    <lineage>
        <taxon>Viruses</taxon>
        <taxon>Duplodnaviria</taxon>
        <taxon>Heunggongvirae</taxon>
        <taxon>Uroviricota</taxon>
        <taxon>Caudoviricetes</taxon>
        <taxon>Peduoviridae</taxon>
        <taxon>Maltschvirus</taxon>
        <taxon>Maltschvirus maltsch</taxon>
    </lineage>
</organism>
<name>A0A6J7WFL8_9CAUD</name>
<sequence>MMFILKANKHYNGYDLQVELDGYQTREAAEAEANRLENQLYIHDECEVRRATYVIIEDRTDVKRERSVPAIDGNGKKNEQPRRGKRKAASVDGDTTG</sequence>
<reference evidence="2" key="1">
    <citation type="submission" date="2020-05" db="EMBL/GenBank/DDBJ databases">
        <authorList>
            <person name="Chiriac C."/>
            <person name="Salcher M."/>
            <person name="Ghai R."/>
            <person name="Kavagutti S V."/>
        </authorList>
    </citation>
    <scope>NUCLEOTIDE SEQUENCE</scope>
</reference>
<proteinExistence type="predicted"/>
<evidence type="ECO:0000313" key="2">
    <source>
        <dbReference type="EMBL" id="CAB5206990.1"/>
    </source>
</evidence>
<protein>
    <submittedName>
        <fullName evidence="2">Uncharacterized protein</fullName>
    </submittedName>
</protein>
<gene>
    <name evidence="2" type="ORF">UFOVP184_8</name>
</gene>
<dbReference type="EMBL" id="LR798229">
    <property type="protein sequence ID" value="CAB5206990.1"/>
    <property type="molecule type" value="Genomic_DNA"/>
</dbReference>